<dbReference type="RefSeq" id="WP_066406317.1">
    <property type="nucleotide sequence ID" value="NZ_FKBS01000002.1"/>
</dbReference>
<feature type="transmembrane region" description="Helical" evidence="1">
    <location>
        <begin position="86"/>
        <end position="104"/>
    </location>
</feature>
<keyword evidence="1" id="KW-1133">Transmembrane helix</keyword>
<proteinExistence type="predicted"/>
<feature type="transmembrane region" description="Helical" evidence="1">
    <location>
        <begin position="116"/>
        <end position="134"/>
    </location>
</feature>
<dbReference type="Proteomes" id="UP000077037">
    <property type="component" value="Unassembled WGS sequence"/>
</dbReference>
<protein>
    <submittedName>
        <fullName evidence="2">Predicted membrane protein</fullName>
    </submittedName>
</protein>
<dbReference type="PIRSF" id="PIRSF029509">
    <property type="entry name" value="UCP029509"/>
    <property type="match status" value="1"/>
</dbReference>
<sequence>MKSHALQCRSRLATALFDLLDPVVFGLFVGALIFDVIYLSSPIVMWVKGAAWLVTLALVFAIVPRLINLAHVWVVSRRTVSGAERLDFWFNLLAIVSGVVNAFVHSRDAFGVMPLGMWLSAITVALLCLGRIVLVTDKAPAGGLTHE</sequence>
<keyword evidence="1" id="KW-0472">Membrane</keyword>
<feature type="transmembrane region" description="Helical" evidence="1">
    <location>
        <begin position="12"/>
        <end position="38"/>
    </location>
</feature>
<reference evidence="2 3" key="1">
    <citation type="submission" date="2016-03" db="EMBL/GenBank/DDBJ databases">
        <authorList>
            <consortium name="Pathogen Informatics"/>
        </authorList>
    </citation>
    <scope>NUCLEOTIDE SEQUENCE [LARGE SCALE GENOMIC DNA]</scope>
    <source>
        <strain evidence="2 3">NCTC13364</strain>
    </source>
</reference>
<evidence type="ECO:0000256" key="1">
    <source>
        <dbReference type="SAM" id="Phobius"/>
    </source>
</evidence>
<dbReference type="InterPro" id="IPR016923">
    <property type="entry name" value="UCP029509"/>
</dbReference>
<organism evidence="2 3">
    <name type="scientific">Bordetella ansorpii</name>
    <dbReference type="NCBI Taxonomy" id="288768"/>
    <lineage>
        <taxon>Bacteria</taxon>
        <taxon>Pseudomonadati</taxon>
        <taxon>Pseudomonadota</taxon>
        <taxon>Betaproteobacteria</taxon>
        <taxon>Burkholderiales</taxon>
        <taxon>Alcaligenaceae</taxon>
        <taxon>Bordetella</taxon>
    </lineage>
</organism>
<dbReference type="AlphaFoldDB" id="A0A146AIW9"/>
<gene>
    <name evidence="2" type="ORF">SAMEA1982600_00052</name>
</gene>
<name>A0A146AIW9_9BORD</name>
<keyword evidence="1" id="KW-0812">Transmembrane</keyword>
<dbReference type="OrthoDB" id="2873672at2"/>
<accession>A0A146AIW9</accession>
<evidence type="ECO:0000313" key="2">
    <source>
        <dbReference type="EMBL" id="CZZ88728.1"/>
    </source>
</evidence>
<evidence type="ECO:0000313" key="3">
    <source>
        <dbReference type="Proteomes" id="UP000077037"/>
    </source>
</evidence>
<feature type="transmembrane region" description="Helical" evidence="1">
    <location>
        <begin position="50"/>
        <end position="74"/>
    </location>
</feature>
<dbReference type="EMBL" id="FKBS01000002">
    <property type="protein sequence ID" value="CZZ88728.1"/>
    <property type="molecule type" value="Genomic_DNA"/>
</dbReference>